<dbReference type="Pfam" id="PF00083">
    <property type="entry name" value="Sugar_tr"/>
    <property type="match status" value="1"/>
</dbReference>
<dbReference type="InterPro" id="IPR020846">
    <property type="entry name" value="MFS_dom"/>
</dbReference>
<dbReference type="GO" id="GO:0005351">
    <property type="term" value="F:carbohydrate:proton symporter activity"/>
    <property type="evidence" value="ECO:0007669"/>
    <property type="project" value="TreeGrafter"/>
</dbReference>
<keyword evidence="4 6" id="KW-1133">Transmembrane helix</keyword>
<dbReference type="PROSITE" id="PS50850">
    <property type="entry name" value="MFS"/>
    <property type="match status" value="1"/>
</dbReference>
<accession>A0A2C5XVM8</accession>
<evidence type="ECO:0000256" key="2">
    <source>
        <dbReference type="ARBA" id="ARBA00010992"/>
    </source>
</evidence>
<dbReference type="STRING" id="1399860.A0A2C5XVM8"/>
<evidence type="ECO:0000256" key="1">
    <source>
        <dbReference type="ARBA" id="ARBA00004141"/>
    </source>
</evidence>
<dbReference type="InterPro" id="IPR005828">
    <property type="entry name" value="MFS_sugar_transport-like"/>
</dbReference>
<dbReference type="Gene3D" id="1.20.1250.20">
    <property type="entry name" value="MFS general substrate transporter like domains"/>
    <property type="match status" value="1"/>
</dbReference>
<evidence type="ECO:0000259" key="7">
    <source>
        <dbReference type="PROSITE" id="PS50850"/>
    </source>
</evidence>
<evidence type="ECO:0000256" key="4">
    <source>
        <dbReference type="ARBA" id="ARBA00022989"/>
    </source>
</evidence>
<keyword evidence="5 6" id="KW-0472">Membrane</keyword>
<dbReference type="InterPro" id="IPR036259">
    <property type="entry name" value="MFS_trans_sf"/>
</dbReference>
<keyword evidence="3 6" id="KW-0812">Transmembrane</keyword>
<evidence type="ECO:0000313" key="8">
    <source>
        <dbReference type="EMBL" id="PHH59496.1"/>
    </source>
</evidence>
<comment type="subcellular location">
    <subcellularLocation>
        <location evidence="1">Membrane</location>
        <topology evidence="1">Multi-pass membrane protein</topology>
    </subcellularLocation>
</comment>
<dbReference type="OrthoDB" id="2153661at2759"/>
<reference evidence="8 9" key="1">
    <citation type="submission" date="2017-06" db="EMBL/GenBank/DDBJ databases">
        <title>Ant-infecting Ophiocordyceps genomes reveal a high diversity of potential behavioral manipulation genes and a possible major role for enterotoxins.</title>
        <authorList>
            <person name="De Bekker C."/>
            <person name="Evans H.C."/>
            <person name="Brachmann A."/>
            <person name="Hughes D.P."/>
        </authorList>
    </citation>
    <scope>NUCLEOTIDE SEQUENCE [LARGE SCALE GENOMIC DNA]</scope>
    <source>
        <strain evidence="8 9">Map64</strain>
    </source>
</reference>
<evidence type="ECO:0000313" key="9">
    <source>
        <dbReference type="Proteomes" id="UP000226192"/>
    </source>
</evidence>
<dbReference type="InterPro" id="IPR050360">
    <property type="entry name" value="MFS_Sugar_Transporters"/>
</dbReference>
<dbReference type="GO" id="GO:0016020">
    <property type="term" value="C:membrane"/>
    <property type="evidence" value="ECO:0007669"/>
    <property type="project" value="UniProtKB-SubCell"/>
</dbReference>
<dbReference type="PANTHER" id="PTHR48022">
    <property type="entry name" value="PLASTIDIC GLUCOSE TRANSPORTER 4"/>
    <property type="match status" value="1"/>
</dbReference>
<name>A0A2C5XVM8_9HYPO</name>
<comment type="caution">
    <text evidence="8">The sequence shown here is derived from an EMBL/GenBank/DDBJ whole genome shotgun (WGS) entry which is preliminary data.</text>
</comment>
<evidence type="ECO:0000256" key="6">
    <source>
        <dbReference type="SAM" id="Phobius"/>
    </source>
</evidence>
<gene>
    <name evidence="8" type="ORF">CDD81_3136</name>
</gene>
<dbReference type="AlphaFoldDB" id="A0A2C5XVM8"/>
<feature type="transmembrane region" description="Helical" evidence="6">
    <location>
        <begin position="35"/>
        <end position="54"/>
    </location>
</feature>
<sequence length="169" mass="17669">MSRDSPLAAPKQAQDQVSVVSAPARHDVAKAAPSWATTVLMVLVGGLALFSDGYNAQVAAQMNPVFAQLYPHDFTRSIRTALSNAFLVGQVFGMLFFGWAIDRLGRRRGIIGATAFLLVGIALACAAHGTSPTAMFWVMIVGRGVAGFGAGGTCPCSNGRPSGRLLMPC</sequence>
<feature type="domain" description="Major facilitator superfamily (MFS) profile" evidence="7">
    <location>
        <begin position="41"/>
        <end position="169"/>
    </location>
</feature>
<dbReference type="Proteomes" id="UP000226192">
    <property type="component" value="Unassembled WGS sequence"/>
</dbReference>
<organism evidence="8 9">
    <name type="scientific">Ophiocordyceps australis</name>
    <dbReference type="NCBI Taxonomy" id="1399860"/>
    <lineage>
        <taxon>Eukaryota</taxon>
        <taxon>Fungi</taxon>
        <taxon>Dikarya</taxon>
        <taxon>Ascomycota</taxon>
        <taxon>Pezizomycotina</taxon>
        <taxon>Sordariomycetes</taxon>
        <taxon>Hypocreomycetidae</taxon>
        <taxon>Hypocreales</taxon>
        <taxon>Ophiocordycipitaceae</taxon>
        <taxon>Ophiocordyceps</taxon>
    </lineage>
</organism>
<proteinExistence type="inferred from homology"/>
<evidence type="ECO:0000256" key="5">
    <source>
        <dbReference type="ARBA" id="ARBA00023136"/>
    </source>
</evidence>
<protein>
    <recommendedName>
        <fullName evidence="7">Major facilitator superfamily (MFS) profile domain-containing protein</fullName>
    </recommendedName>
</protein>
<dbReference type="SUPFAM" id="SSF103473">
    <property type="entry name" value="MFS general substrate transporter"/>
    <property type="match status" value="1"/>
</dbReference>
<comment type="similarity">
    <text evidence="2">Belongs to the major facilitator superfamily. Sugar transporter (TC 2.A.1.1) family.</text>
</comment>
<dbReference type="EMBL" id="NJET01000201">
    <property type="protein sequence ID" value="PHH59496.1"/>
    <property type="molecule type" value="Genomic_DNA"/>
</dbReference>
<evidence type="ECO:0000256" key="3">
    <source>
        <dbReference type="ARBA" id="ARBA00022692"/>
    </source>
</evidence>
<dbReference type="PANTHER" id="PTHR48022:SF2">
    <property type="entry name" value="PLASTIDIC GLUCOSE TRANSPORTER 4"/>
    <property type="match status" value="1"/>
</dbReference>
<feature type="transmembrane region" description="Helical" evidence="6">
    <location>
        <begin position="81"/>
        <end position="101"/>
    </location>
</feature>
<feature type="transmembrane region" description="Helical" evidence="6">
    <location>
        <begin position="110"/>
        <end position="129"/>
    </location>
</feature>
<keyword evidence="9" id="KW-1185">Reference proteome</keyword>